<evidence type="ECO:0000259" key="1">
    <source>
        <dbReference type="Pfam" id="PF16486"/>
    </source>
</evidence>
<dbReference type="Pfam" id="PF16486">
    <property type="entry name" value="ArgoN"/>
    <property type="match status" value="1"/>
</dbReference>
<dbReference type="AlphaFoldDB" id="A0A0E0KGX9"/>
<dbReference type="PANTHER" id="PTHR22891">
    <property type="entry name" value="EUKARYOTIC TRANSLATION INITIATION FACTOR 2C"/>
    <property type="match status" value="1"/>
</dbReference>
<dbReference type="Proteomes" id="UP000026962">
    <property type="component" value="Chromosome 3"/>
</dbReference>
<dbReference type="eggNOG" id="KOG1041">
    <property type="taxonomic scope" value="Eukaryota"/>
</dbReference>
<dbReference type="STRING" id="4537.A0A0E0KGX9"/>
<organism evidence="2">
    <name type="scientific">Oryza punctata</name>
    <name type="common">Red rice</name>
    <dbReference type="NCBI Taxonomy" id="4537"/>
    <lineage>
        <taxon>Eukaryota</taxon>
        <taxon>Viridiplantae</taxon>
        <taxon>Streptophyta</taxon>
        <taxon>Embryophyta</taxon>
        <taxon>Tracheophyta</taxon>
        <taxon>Spermatophyta</taxon>
        <taxon>Magnoliopsida</taxon>
        <taxon>Liliopsida</taxon>
        <taxon>Poales</taxon>
        <taxon>Poaceae</taxon>
        <taxon>BOP clade</taxon>
        <taxon>Oryzoideae</taxon>
        <taxon>Oryzeae</taxon>
        <taxon>Oryzinae</taxon>
        <taxon>Oryza</taxon>
    </lineage>
</organism>
<reference evidence="2" key="1">
    <citation type="submission" date="2015-04" db="UniProtKB">
        <authorList>
            <consortium name="EnsemblPlants"/>
        </authorList>
    </citation>
    <scope>IDENTIFICATION</scope>
</reference>
<dbReference type="Gramene" id="OPUNC03G25430.1">
    <property type="protein sequence ID" value="OPUNC03G25430.1"/>
    <property type="gene ID" value="OPUNC03G25430"/>
</dbReference>
<reference evidence="2" key="2">
    <citation type="submission" date="2018-05" db="EMBL/GenBank/DDBJ databases">
        <title>OpunRS2 (Oryza punctata Reference Sequence Version 2).</title>
        <authorList>
            <person name="Zhang J."/>
            <person name="Kudrna D."/>
            <person name="Lee S."/>
            <person name="Talag J."/>
            <person name="Welchert J."/>
            <person name="Wing R.A."/>
        </authorList>
    </citation>
    <scope>NUCLEOTIDE SEQUENCE [LARGE SCALE GENOMIC DNA]</scope>
</reference>
<evidence type="ECO:0000313" key="3">
    <source>
        <dbReference type="Proteomes" id="UP000026962"/>
    </source>
</evidence>
<accession>A0A0E0KGX9</accession>
<sequence length="402" mass="43703">MAALPMEVLNEIIKLHGKTSLGGKLPAYDGRKSLYTAGSLPFDSKDFVVKLNDPEKNNKERYKTYNYRLKYASWPYLQSGSDSRPVYLPMEFLHRNMFVGVQDCRKAKMVLHNKYTEDRFAQEFGIKMCSVENALRDVHRRTTELPVRYVQGGLEKIDKTERILSGTVLDHQIGSSDFQTSLDGGDPLCLCSLTNNTEVAERGFDSTRILSLYQKCGGYAALVLPTAAASTCNGCTFPTTHAGVYAASTAIGYYCAEHTPACRCQCHPVYGSDERDIPCDDWSSGSHVNFPCGGVVCGRLPSILSLSRVSGLLLNQISFYQFSEFALLPMLNVTRMHFSENLGFDIEMGSTIAADQLAAAEVAAGAAAGSLAAAQAASEAAQVVAGLFARFGRAEAAEGLNA</sequence>
<dbReference type="HOGENOM" id="CLU_685841_0_0_1"/>
<name>A0A0E0KGX9_ORYPU</name>
<dbReference type="Gene3D" id="2.170.260.10">
    <property type="entry name" value="paz domain"/>
    <property type="match status" value="1"/>
</dbReference>
<dbReference type="EnsemblPlants" id="OPUNC03G25430.1">
    <property type="protein sequence ID" value="OPUNC03G25430.1"/>
    <property type="gene ID" value="OPUNC03G25430"/>
</dbReference>
<dbReference type="InterPro" id="IPR036085">
    <property type="entry name" value="PAZ_dom_sf"/>
</dbReference>
<dbReference type="InterPro" id="IPR032474">
    <property type="entry name" value="Argonaute_N"/>
</dbReference>
<proteinExistence type="predicted"/>
<dbReference type="CDD" id="cd02846">
    <property type="entry name" value="PAZ_argonaute_like"/>
    <property type="match status" value="1"/>
</dbReference>
<keyword evidence="3" id="KW-1185">Reference proteome</keyword>
<feature type="domain" description="Protein argonaute N-terminal" evidence="1">
    <location>
        <begin position="7"/>
        <end position="72"/>
    </location>
</feature>
<dbReference type="SUPFAM" id="SSF101690">
    <property type="entry name" value="PAZ domain"/>
    <property type="match status" value="1"/>
</dbReference>
<evidence type="ECO:0000313" key="2">
    <source>
        <dbReference type="EnsemblPlants" id="OPUNC03G25430.1"/>
    </source>
</evidence>
<protein>
    <recommendedName>
        <fullName evidence="1">Protein argonaute N-terminal domain-containing protein</fullName>
    </recommendedName>
</protein>